<dbReference type="InterPro" id="IPR010201">
    <property type="entry name" value="HflK"/>
</dbReference>
<comment type="similarity">
    <text evidence="2 3">Belongs to the band 7/mec-2 family. HflK subfamily.</text>
</comment>
<feature type="region of interest" description="Disordered" evidence="4">
    <location>
        <begin position="1"/>
        <end position="32"/>
    </location>
</feature>
<comment type="subcellular location">
    <subcellularLocation>
        <location evidence="1">Membrane</location>
        <topology evidence="1">Single-pass membrane protein</topology>
    </subcellularLocation>
</comment>
<keyword evidence="6" id="KW-0378">Hydrolase</keyword>
<dbReference type="NCBIfam" id="TIGR01933">
    <property type="entry name" value="hflK"/>
    <property type="match status" value="1"/>
</dbReference>
<comment type="function">
    <text evidence="3">HflC and HflK could encode or regulate a protease.</text>
</comment>
<reference evidence="6 7" key="1">
    <citation type="journal article" date="2013" name="Antonie Van Leeuwenhoek">
        <title>Dongia rigui sp. nov., isolated from freshwater of a large wetland in Korea.</title>
        <authorList>
            <person name="Baik K.S."/>
            <person name="Hwang Y.M."/>
            <person name="Choi J.S."/>
            <person name="Kwon J."/>
            <person name="Seong C.N."/>
        </authorList>
    </citation>
    <scope>NUCLEOTIDE SEQUENCE [LARGE SCALE GENOMIC DNA]</scope>
    <source>
        <strain evidence="6 7">04SU4-P</strain>
    </source>
</reference>
<dbReference type="Proteomes" id="UP001271769">
    <property type="component" value="Unassembled WGS sequence"/>
</dbReference>
<dbReference type="Pfam" id="PF12221">
    <property type="entry name" value="HflK_N"/>
    <property type="match status" value="1"/>
</dbReference>
<dbReference type="Gene3D" id="3.30.479.30">
    <property type="entry name" value="Band 7 domain"/>
    <property type="match status" value="1"/>
</dbReference>
<gene>
    <name evidence="6" type="primary">hflK</name>
    <name evidence="6" type="ORF">SMD31_01890</name>
</gene>
<dbReference type="EMBL" id="JAXCLX010000001">
    <property type="protein sequence ID" value="MDY0870648.1"/>
    <property type="molecule type" value="Genomic_DNA"/>
</dbReference>
<dbReference type="InterPro" id="IPR036013">
    <property type="entry name" value="Band_7/SPFH_dom_sf"/>
</dbReference>
<dbReference type="CDD" id="cd03404">
    <property type="entry name" value="SPFH_HflK"/>
    <property type="match status" value="1"/>
</dbReference>
<proteinExistence type="inferred from homology"/>
<keyword evidence="3" id="KW-0472">Membrane</keyword>
<dbReference type="InterPro" id="IPR020980">
    <property type="entry name" value="Membrane_HflK_N"/>
</dbReference>
<name>A0ABU5DVC2_9PROT</name>
<dbReference type="Pfam" id="PF01145">
    <property type="entry name" value="Band_7"/>
    <property type="match status" value="1"/>
</dbReference>
<dbReference type="GO" id="GO:0008233">
    <property type="term" value="F:peptidase activity"/>
    <property type="evidence" value="ECO:0007669"/>
    <property type="project" value="UniProtKB-KW"/>
</dbReference>
<evidence type="ECO:0000256" key="2">
    <source>
        <dbReference type="ARBA" id="ARBA00006971"/>
    </source>
</evidence>
<dbReference type="GO" id="GO:0006508">
    <property type="term" value="P:proteolysis"/>
    <property type="evidence" value="ECO:0007669"/>
    <property type="project" value="UniProtKB-KW"/>
</dbReference>
<dbReference type="RefSeq" id="WP_320498943.1">
    <property type="nucleotide sequence ID" value="NZ_JAXCLX010000001.1"/>
</dbReference>
<keyword evidence="3" id="KW-0812">Transmembrane</keyword>
<organism evidence="6 7">
    <name type="scientific">Dongia rigui</name>
    <dbReference type="NCBI Taxonomy" id="940149"/>
    <lineage>
        <taxon>Bacteria</taxon>
        <taxon>Pseudomonadati</taxon>
        <taxon>Pseudomonadota</taxon>
        <taxon>Alphaproteobacteria</taxon>
        <taxon>Rhodospirillales</taxon>
        <taxon>Dongiaceae</taxon>
        <taxon>Dongia</taxon>
    </lineage>
</organism>
<evidence type="ECO:0000259" key="5">
    <source>
        <dbReference type="SMART" id="SM00244"/>
    </source>
</evidence>
<dbReference type="SUPFAM" id="SSF117892">
    <property type="entry name" value="Band 7/SPFH domain"/>
    <property type="match status" value="1"/>
</dbReference>
<keyword evidence="6" id="KW-0645">Protease</keyword>
<evidence type="ECO:0000256" key="4">
    <source>
        <dbReference type="SAM" id="MobiDB-lite"/>
    </source>
</evidence>
<dbReference type="SMART" id="SM00244">
    <property type="entry name" value="PHB"/>
    <property type="match status" value="1"/>
</dbReference>
<evidence type="ECO:0000313" key="6">
    <source>
        <dbReference type="EMBL" id="MDY0870648.1"/>
    </source>
</evidence>
<feature type="domain" description="Band 7" evidence="5">
    <location>
        <begin position="70"/>
        <end position="253"/>
    </location>
</feature>
<evidence type="ECO:0000313" key="7">
    <source>
        <dbReference type="Proteomes" id="UP001271769"/>
    </source>
</evidence>
<dbReference type="PANTHER" id="PTHR42911">
    <property type="entry name" value="MODULATOR OF FTSH PROTEASE HFLC"/>
    <property type="match status" value="1"/>
</dbReference>
<protein>
    <recommendedName>
        <fullName evidence="3">Protein HflK</fullName>
    </recommendedName>
</protein>
<dbReference type="PANTHER" id="PTHR42911:SF1">
    <property type="entry name" value="MODULATOR OF FTSH PROTEASE HFLC"/>
    <property type="match status" value="1"/>
</dbReference>
<feature type="compositionally biased region" description="Gly residues" evidence="4">
    <location>
        <begin position="8"/>
        <end position="26"/>
    </location>
</feature>
<feature type="transmembrane region" description="Helical" evidence="3">
    <location>
        <begin position="55"/>
        <end position="75"/>
    </location>
</feature>
<comment type="caution">
    <text evidence="6">The sequence shown here is derived from an EMBL/GenBank/DDBJ whole genome shotgun (WGS) entry which is preliminary data.</text>
</comment>
<sequence>MAWNNQGGPWGGGQSPWGRGGGGGGNQPPDFEEMIKRGQDRMKSILPGGFGSGRAITLIVAAAVVLWLITGFYVVNPGQVGVNILFGRFVSQTPPGLRWNWPVPIGDHYTPDVATRNRVEVGFRAETASGSDRDVPEESLMLTGNENIIDVRAVVLWRINNVEQYLFGIGDPEASVKNTVEAALREIIGQSTFEYAITEGRGSIEVKARDLAQQMLDSYRMGGGAGGAITIEQLSLQKVDAPSEVIDSFRDVQKARADKEAAINDAQAYFNQVTEEAIGQSTQIVKQAEAYKAEKVAIAQGDAQRFISIYNQYKQSPDITERRLYLETMSGILAGMNKVIIDESGAGGTVPYLPLDQLLKQRQGAGTTAPSTGNTGATQ</sequence>
<keyword evidence="3" id="KW-1133">Transmembrane helix</keyword>
<evidence type="ECO:0000256" key="1">
    <source>
        <dbReference type="ARBA" id="ARBA00004167"/>
    </source>
</evidence>
<comment type="subunit">
    <text evidence="3">HflC and HflK may interact to form a multimeric complex.</text>
</comment>
<keyword evidence="7" id="KW-1185">Reference proteome</keyword>
<accession>A0ABU5DVC2</accession>
<evidence type="ECO:0000256" key="3">
    <source>
        <dbReference type="RuleBase" id="RU364113"/>
    </source>
</evidence>
<dbReference type="InterPro" id="IPR001107">
    <property type="entry name" value="Band_7"/>
</dbReference>